<evidence type="ECO:0000256" key="6">
    <source>
        <dbReference type="RuleBase" id="RU363137"/>
    </source>
</evidence>
<evidence type="ECO:0000256" key="2">
    <source>
        <dbReference type="ARBA" id="ARBA00005263"/>
    </source>
</evidence>
<keyword evidence="4 6" id="KW-0168">Coated pit</keyword>
<keyword evidence="5 6" id="KW-0968">Cytoplasmic vesicle</keyword>
<dbReference type="Pfam" id="PF01086">
    <property type="entry name" value="Clathrin_lg_ch"/>
    <property type="match status" value="1"/>
</dbReference>
<dbReference type="PANTHER" id="PTHR10639:SF7">
    <property type="entry name" value="CLATHRIN LIGHT CHAIN"/>
    <property type="match status" value="1"/>
</dbReference>
<keyword evidence="9" id="KW-1185">Reference proteome</keyword>
<gene>
    <name evidence="8" type="ORF">SNE40_023551</name>
</gene>
<dbReference type="PANTHER" id="PTHR10639">
    <property type="entry name" value="CLATHRIN LIGHT CHAIN"/>
    <property type="match status" value="1"/>
</dbReference>
<dbReference type="GO" id="GO:0005198">
    <property type="term" value="F:structural molecule activity"/>
    <property type="evidence" value="ECO:0007669"/>
    <property type="project" value="InterPro"/>
</dbReference>
<dbReference type="EMBL" id="JAZGQO010000021">
    <property type="protein sequence ID" value="KAK6166958.1"/>
    <property type="molecule type" value="Genomic_DNA"/>
</dbReference>
<protein>
    <recommendedName>
        <fullName evidence="6">Clathrin light chain</fullName>
    </recommendedName>
</protein>
<evidence type="ECO:0000256" key="4">
    <source>
        <dbReference type="ARBA" id="ARBA00023176"/>
    </source>
</evidence>
<comment type="similarity">
    <text evidence="2 6">Belongs to the clathrin light chain family.</text>
</comment>
<evidence type="ECO:0000256" key="3">
    <source>
        <dbReference type="ARBA" id="ARBA00023136"/>
    </source>
</evidence>
<organism evidence="8 9">
    <name type="scientific">Patella caerulea</name>
    <name type="common">Rayed Mediterranean limpet</name>
    <dbReference type="NCBI Taxonomy" id="87958"/>
    <lineage>
        <taxon>Eukaryota</taxon>
        <taxon>Metazoa</taxon>
        <taxon>Spiralia</taxon>
        <taxon>Lophotrochozoa</taxon>
        <taxon>Mollusca</taxon>
        <taxon>Gastropoda</taxon>
        <taxon>Patellogastropoda</taxon>
        <taxon>Patelloidea</taxon>
        <taxon>Patellidae</taxon>
        <taxon>Patella</taxon>
    </lineage>
</organism>
<accession>A0AAN8G3A7</accession>
<dbReference type="GO" id="GO:0099631">
    <property type="term" value="C:postsynaptic endocytic zone cytoplasmic component"/>
    <property type="evidence" value="ECO:0007669"/>
    <property type="project" value="TreeGrafter"/>
</dbReference>
<dbReference type="GO" id="GO:0030130">
    <property type="term" value="C:clathrin coat of trans-Golgi network vesicle"/>
    <property type="evidence" value="ECO:0007669"/>
    <property type="project" value="InterPro"/>
</dbReference>
<dbReference type="Proteomes" id="UP001347796">
    <property type="component" value="Unassembled WGS sequence"/>
</dbReference>
<evidence type="ECO:0000256" key="1">
    <source>
        <dbReference type="ARBA" id="ARBA00004180"/>
    </source>
</evidence>
<comment type="caution">
    <text evidence="8">The sequence shown here is derived from an EMBL/GenBank/DDBJ whole genome shotgun (WGS) entry which is preliminary data.</text>
</comment>
<keyword evidence="3 6" id="KW-0472">Membrane</keyword>
<dbReference type="AlphaFoldDB" id="A0AAN8G3A7"/>
<evidence type="ECO:0000313" key="9">
    <source>
        <dbReference type="Proteomes" id="UP001347796"/>
    </source>
</evidence>
<name>A0AAN8G3A7_PATCE</name>
<feature type="compositionally biased region" description="Polar residues" evidence="7">
    <location>
        <begin position="63"/>
        <end position="75"/>
    </location>
</feature>
<dbReference type="GO" id="GO:0030132">
    <property type="term" value="C:clathrin coat of coated pit"/>
    <property type="evidence" value="ECO:0007669"/>
    <property type="project" value="InterPro"/>
</dbReference>
<sequence length="248" mass="27547">MEDDPAADFLAREQSELAGLEDDNPTDSSVPQDDGFGAFGDEVPAASQDDFGGGLDEFEGVSTDGQFEVSSSLDQSGCGLLDMGDVSNQSNGLLDMDGGTSLSDGVLDESVAAPVQSNGPSDSYSAISQQDTIRVEPEKIRLWREEQKDILEKKDMDESKKKEEWQSIAKKELEDWYKHHSEQLSKTKENNIAAEKAFIKERDESVPGHEWEKICRLCEFNPKHAKCTKDVTRMRSILLQLKQTPLVR</sequence>
<dbReference type="InterPro" id="IPR000996">
    <property type="entry name" value="Clathrin_L-chain"/>
</dbReference>
<dbReference type="GO" id="GO:0072583">
    <property type="term" value="P:clathrin-dependent endocytosis"/>
    <property type="evidence" value="ECO:0007669"/>
    <property type="project" value="TreeGrafter"/>
</dbReference>
<proteinExistence type="inferred from homology"/>
<dbReference type="GO" id="GO:0032050">
    <property type="term" value="F:clathrin heavy chain binding"/>
    <property type="evidence" value="ECO:0007669"/>
    <property type="project" value="TreeGrafter"/>
</dbReference>
<evidence type="ECO:0000313" key="8">
    <source>
        <dbReference type="EMBL" id="KAK6166958.1"/>
    </source>
</evidence>
<comment type="subcellular location">
    <subcellularLocation>
        <location evidence="1 6">Cytoplasmic vesicle membrane</location>
        <topology evidence="1 6">Peripheral membrane protein</topology>
        <orientation evidence="1 6">Cytoplasmic side</orientation>
    </subcellularLocation>
    <subcellularLocation>
        <location evidence="6">Membrane</location>
        <location evidence="6">Coated pit</location>
        <topology evidence="6">Peripheral membrane protein</topology>
        <orientation evidence="6">Cytoplasmic side</orientation>
    </subcellularLocation>
    <text evidence="6">Cytoplasmic face of coated pits and vesicles.</text>
</comment>
<comment type="function">
    <text evidence="6">Clathrin is the major protein of the polyhedral coat of coated pits and vesicles.</text>
</comment>
<dbReference type="GO" id="GO:0030672">
    <property type="term" value="C:synaptic vesicle membrane"/>
    <property type="evidence" value="ECO:0007669"/>
    <property type="project" value="TreeGrafter"/>
</dbReference>
<feature type="region of interest" description="Disordered" evidence="7">
    <location>
        <begin position="1"/>
        <end position="101"/>
    </location>
</feature>
<reference evidence="8 9" key="1">
    <citation type="submission" date="2024-01" db="EMBL/GenBank/DDBJ databases">
        <title>The genome of the rayed Mediterranean limpet Patella caerulea (Linnaeus, 1758).</title>
        <authorList>
            <person name="Anh-Thu Weber A."/>
            <person name="Halstead-Nussloch G."/>
        </authorList>
    </citation>
    <scope>NUCLEOTIDE SEQUENCE [LARGE SCALE GENOMIC DNA]</scope>
    <source>
        <strain evidence="8">AATW-2023a</strain>
        <tissue evidence="8">Whole specimen</tissue>
    </source>
</reference>
<dbReference type="GO" id="GO:0006886">
    <property type="term" value="P:intracellular protein transport"/>
    <property type="evidence" value="ECO:0007669"/>
    <property type="project" value="InterPro"/>
</dbReference>
<evidence type="ECO:0000256" key="5">
    <source>
        <dbReference type="ARBA" id="ARBA00023329"/>
    </source>
</evidence>
<evidence type="ECO:0000256" key="7">
    <source>
        <dbReference type="SAM" id="MobiDB-lite"/>
    </source>
</evidence>